<feature type="domain" description="Dihydroprymidine dehydrogenase" evidence="7">
    <location>
        <begin position="11"/>
        <end position="96"/>
    </location>
</feature>
<dbReference type="SUPFAM" id="SSF51971">
    <property type="entry name" value="Nucleotide-binding domain"/>
    <property type="match status" value="1"/>
</dbReference>
<dbReference type="PANTHER" id="PTHR43255">
    <property type="entry name" value="IRON-SULFUR-BINDING OXIDOREDUCTASE FADF-RELATED-RELATED"/>
    <property type="match status" value="1"/>
</dbReference>
<feature type="domain" description="Cysteine-rich" evidence="6">
    <location>
        <begin position="418"/>
        <end position="500"/>
    </location>
</feature>
<dbReference type="PANTHER" id="PTHR43255:SF1">
    <property type="entry name" value="IRON-SULFUR-BINDING OXIDOREDUCTASE FADF-RELATED"/>
    <property type="match status" value="1"/>
</dbReference>
<dbReference type="SUPFAM" id="SSF46548">
    <property type="entry name" value="alpha-helical ferredoxin"/>
    <property type="match status" value="2"/>
</dbReference>
<organism evidence="8 9">
    <name type="scientific">Desulfobaculum xiamenense</name>
    <dbReference type="NCBI Taxonomy" id="995050"/>
    <lineage>
        <taxon>Bacteria</taxon>
        <taxon>Pseudomonadati</taxon>
        <taxon>Thermodesulfobacteriota</taxon>
        <taxon>Desulfovibrionia</taxon>
        <taxon>Desulfovibrionales</taxon>
        <taxon>Desulfovibrionaceae</taxon>
        <taxon>Desulfobaculum</taxon>
    </lineage>
</organism>
<dbReference type="GO" id="GO:0016491">
    <property type="term" value="F:oxidoreductase activity"/>
    <property type="evidence" value="ECO:0007669"/>
    <property type="project" value="UniProtKB-KW"/>
</dbReference>
<proteinExistence type="predicted"/>
<dbReference type="Pfam" id="PF02754">
    <property type="entry name" value="CCG"/>
    <property type="match status" value="2"/>
</dbReference>
<dbReference type="Pfam" id="PF14691">
    <property type="entry name" value="Fer4_20"/>
    <property type="match status" value="1"/>
</dbReference>
<keyword evidence="4" id="KW-0408">Iron</keyword>
<dbReference type="GO" id="GO:0051539">
    <property type="term" value="F:4 iron, 4 sulfur cluster binding"/>
    <property type="evidence" value="ECO:0007669"/>
    <property type="project" value="UniProtKB-KW"/>
</dbReference>
<dbReference type="InterPro" id="IPR028261">
    <property type="entry name" value="DPD_II"/>
</dbReference>
<dbReference type="NCBIfam" id="NF045663">
    <property type="entry name" value="diclust_near_Sec"/>
    <property type="match status" value="1"/>
</dbReference>
<gene>
    <name evidence="8" type="ORF">GGQ74_000106</name>
</gene>
<feature type="domain" description="Cysteine-rich" evidence="6">
    <location>
        <begin position="533"/>
        <end position="605"/>
    </location>
</feature>
<dbReference type="GO" id="GO:0046872">
    <property type="term" value="F:metal ion binding"/>
    <property type="evidence" value="ECO:0007669"/>
    <property type="project" value="UniProtKB-KW"/>
</dbReference>
<evidence type="ECO:0000259" key="7">
    <source>
        <dbReference type="Pfam" id="PF14691"/>
    </source>
</evidence>
<sequence length="759" mass="81993">MDQAELHRIEARCIQEEPPRCRAACPLHVDAREFCTLLAAGRIDAAWAVLCRTLPLPGILARICDAPCRAACLRSQCGGGIDMAALERFCATSARKTPPLHPLPSRGKNAAIIGCGLPALAAAWDLARKGFAVRIHCRAMADIPASAYLEDCPTDIVERELERLRTLGVTFVEDAEPAPKLVEALLAATDAVFVDPRACPAEALGIPAPDPTTLETTRPGLFAAPSPAPGTSPAALAALGRKAALSIERLMQGASLTAGREREAPFASRLYTNISDVAPLAPVPVPPTGYDDTSAREEARRCLRCECMECVRHCAYLEHFKGYPKTYARQIYNNASIVMGTRQANTLINSCMLCGLCEELCPEHFPMVALCLDARRDMVQRGKMPPSAHEFALRDMTFANGESCAVAKLQPGTTTNRWVFFPGCQLPASAPDAVERTYAHLRETLPGGTALLLRCCGAPAHWSGRQDLFAASVDALRADWEALGTPTLVTACPTCAQMLREHLPEANTASLWAVLGQYGMPPSPAVPAGPLCLHDPCTTRHDDALRAQVRTLCAALGITPTEPSLSGRLTECCGFGGLLADANAPLAATVAARRAEKLDGTGLTYCAMCRDLLAQAGKPCLHLLDLLFPADDTPPTPRPAPGISKRRENRVRLRERLMDTLWREANAPRPEHESLAIAYTPAAKEIMEKRRILESDVARTLFAAKRDGHILARAGSPRRLATHRPSTVTYWVEFECDAAGGYVVHNAWSHRMRVSGVES</sequence>
<evidence type="ECO:0000256" key="4">
    <source>
        <dbReference type="ARBA" id="ARBA00023004"/>
    </source>
</evidence>
<dbReference type="Gene3D" id="1.10.1060.10">
    <property type="entry name" value="Alpha-helical ferredoxin"/>
    <property type="match status" value="2"/>
</dbReference>
<keyword evidence="5" id="KW-0411">Iron-sulfur</keyword>
<accession>A0A846QCM5</accession>
<evidence type="ECO:0000256" key="2">
    <source>
        <dbReference type="ARBA" id="ARBA00022723"/>
    </source>
</evidence>
<dbReference type="InterPro" id="IPR051460">
    <property type="entry name" value="HdrC_iron-sulfur_subunit"/>
</dbReference>
<evidence type="ECO:0000256" key="5">
    <source>
        <dbReference type="ARBA" id="ARBA00023014"/>
    </source>
</evidence>
<dbReference type="Proteomes" id="UP000580856">
    <property type="component" value="Unassembled WGS sequence"/>
</dbReference>
<dbReference type="InterPro" id="IPR004017">
    <property type="entry name" value="Cys_rich_dom"/>
</dbReference>
<evidence type="ECO:0000313" key="9">
    <source>
        <dbReference type="Proteomes" id="UP000580856"/>
    </source>
</evidence>
<name>A0A846QCM5_9BACT</name>
<keyword evidence="9" id="KW-1185">Reference proteome</keyword>
<dbReference type="RefSeq" id="WP_167939602.1">
    <property type="nucleotide sequence ID" value="NZ_JAATJA010000001.1"/>
</dbReference>
<dbReference type="Pfam" id="PF13534">
    <property type="entry name" value="Fer4_17"/>
    <property type="match status" value="1"/>
</dbReference>
<keyword evidence="2" id="KW-0479">Metal-binding</keyword>
<protein>
    <submittedName>
        <fullName evidence="8">Fe-S oxidoreductase</fullName>
    </submittedName>
</protein>
<evidence type="ECO:0000259" key="6">
    <source>
        <dbReference type="Pfam" id="PF02754"/>
    </source>
</evidence>
<evidence type="ECO:0000256" key="3">
    <source>
        <dbReference type="ARBA" id="ARBA00023002"/>
    </source>
</evidence>
<dbReference type="AlphaFoldDB" id="A0A846QCM5"/>
<keyword evidence="1" id="KW-0004">4Fe-4S</keyword>
<reference evidence="8 9" key="1">
    <citation type="submission" date="2020-03" db="EMBL/GenBank/DDBJ databases">
        <title>Genomic Encyclopedia of Type Strains, Phase IV (KMG-IV): sequencing the most valuable type-strain genomes for metagenomic binning, comparative biology and taxonomic classification.</title>
        <authorList>
            <person name="Goeker M."/>
        </authorList>
    </citation>
    <scope>NUCLEOTIDE SEQUENCE [LARGE SCALE GENOMIC DNA]</scope>
    <source>
        <strain evidence="8 9">DSM 24233</strain>
    </source>
</reference>
<dbReference type="GO" id="GO:0005886">
    <property type="term" value="C:plasma membrane"/>
    <property type="evidence" value="ECO:0007669"/>
    <property type="project" value="TreeGrafter"/>
</dbReference>
<evidence type="ECO:0000313" key="8">
    <source>
        <dbReference type="EMBL" id="NJB66466.1"/>
    </source>
</evidence>
<dbReference type="InterPro" id="IPR036188">
    <property type="entry name" value="FAD/NAD-bd_sf"/>
</dbReference>
<dbReference type="EMBL" id="JAATJA010000001">
    <property type="protein sequence ID" value="NJB66466.1"/>
    <property type="molecule type" value="Genomic_DNA"/>
</dbReference>
<dbReference type="InterPro" id="IPR017900">
    <property type="entry name" value="4Fe4S_Fe_S_CS"/>
</dbReference>
<dbReference type="InterPro" id="IPR009051">
    <property type="entry name" value="Helical_ferredxn"/>
</dbReference>
<keyword evidence="3" id="KW-0560">Oxidoreductase</keyword>
<dbReference type="PROSITE" id="PS00198">
    <property type="entry name" value="4FE4S_FER_1"/>
    <property type="match status" value="1"/>
</dbReference>
<evidence type="ECO:0000256" key="1">
    <source>
        <dbReference type="ARBA" id="ARBA00022485"/>
    </source>
</evidence>
<dbReference type="Gene3D" id="3.50.50.60">
    <property type="entry name" value="FAD/NAD(P)-binding domain"/>
    <property type="match status" value="1"/>
</dbReference>
<comment type="caution">
    <text evidence="8">The sequence shown here is derived from an EMBL/GenBank/DDBJ whole genome shotgun (WGS) entry which is preliminary data.</text>
</comment>